<proteinExistence type="predicted"/>
<name>A0A8D9FGU3_9HEMI</name>
<dbReference type="EMBL" id="HBUF01662725">
    <property type="protein sequence ID" value="CAG6789014.1"/>
    <property type="molecule type" value="Transcribed_RNA"/>
</dbReference>
<evidence type="ECO:0000256" key="1">
    <source>
        <dbReference type="SAM" id="Phobius"/>
    </source>
</evidence>
<reference evidence="2" key="1">
    <citation type="submission" date="2021-05" db="EMBL/GenBank/DDBJ databases">
        <authorList>
            <person name="Alioto T."/>
            <person name="Alioto T."/>
            <person name="Gomez Garrido J."/>
        </authorList>
    </citation>
    <scope>NUCLEOTIDE SEQUENCE</scope>
</reference>
<protein>
    <submittedName>
        <fullName evidence="2">Uncharacterized protein</fullName>
    </submittedName>
</protein>
<sequence>MTHGQYGHIPFIWNPLTIHQNTVMQVDWFVIRCYVSNPQLISLGANTIWNPCRVVNCHLSSFFYYKRLLLLSSSPSNGSLLFPYHSYPCSSIGNTLLYVVTILFIQSFPFILFLFLPLCFF</sequence>
<keyword evidence="1" id="KW-0472">Membrane</keyword>
<keyword evidence="1" id="KW-1133">Transmembrane helix</keyword>
<keyword evidence="1" id="KW-0812">Transmembrane</keyword>
<feature type="transmembrane region" description="Helical" evidence="1">
    <location>
        <begin position="96"/>
        <end position="120"/>
    </location>
</feature>
<evidence type="ECO:0000313" key="2">
    <source>
        <dbReference type="EMBL" id="CAG6789014.1"/>
    </source>
</evidence>
<organism evidence="2">
    <name type="scientific">Cacopsylla melanoneura</name>
    <dbReference type="NCBI Taxonomy" id="428564"/>
    <lineage>
        <taxon>Eukaryota</taxon>
        <taxon>Metazoa</taxon>
        <taxon>Ecdysozoa</taxon>
        <taxon>Arthropoda</taxon>
        <taxon>Hexapoda</taxon>
        <taxon>Insecta</taxon>
        <taxon>Pterygota</taxon>
        <taxon>Neoptera</taxon>
        <taxon>Paraneoptera</taxon>
        <taxon>Hemiptera</taxon>
        <taxon>Sternorrhyncha</taxon>
        <taxon>Psylloidea</taxon>
        <taxon>Psyllidae</taxon>
        <taxon>Psyllinae</taxon>
        <taxon>Cacopsylla</taxon>
    </lineage>
</organism>
<accession>A0A8D9FGU3</accession>
<dbReference type="AlphaFoldDB" id="A0A8D9FGU3"/>